<dbReference type="InterPro" id="IPR003673">
    <property type="entry name" value="CoA-Trfase_fam_III"/>
</dbReference>
<dbReference type="SUPFAM" id="SSF89796">
    <property type="entry name" value="CoA-transferase family III (CaiB/BaiF)"/>
    <property type="match status" value="1"/>
</dbReference>
<evidence type="ECO:0000313" key="1">
    <source>
        <dbReference type="EMBL" id="SED56223.1"/>
    </source>
</evidence>
<evidence type="ECO:0000313" key="2">
    <source>
        <dbReference type="Proteomes" id="UP000183407"/>
    </source>
</evidence>
<dbReference type="Pfam" id="PF02515">
    <property type="entry name" value="CoA_transf_3"/>
    <property type="match status" value="1"/>
</dbReference>
<dbReference type="PANTHER" id="PTHR48228:SF5">
    <property type="entry name" value="ALPHA-METHYLACYL-COA RACEMASE"/>
    <property type="match status" value="1"/>
</dbReference>
<dbReference type="GO" id="GO:0003824">
    <property type="term" value="F:catalytic activity"/>
    <property type="evidence" value="ECO:0007669"/>
    <property type="project" value="InterPro"/>
</dbReference>
<proteinExistence type="predicted"/>
<protein>
    <submittedName>
        <fullName evidence="1">Alpha-methylacyl-CoA racemase</fullName>
    </submittedName>
</protein>
<dbReference type="InterPro" id="IPR050509">
    <property type="entry name" value="CoA-transferase_III"/>
</dbReference>
<dbReference type="RefSeq" id="WP_073359090.1">
    <property type="nucleotide sequence ID" value="NZ_FNTL01000004.1"/>
</dbReference>
<dbReference type="AlphaFoldDB" id="A0A1H5BNL8"/>
<dbReference type="Gene3D" id="3.30.1540.10">
    <property type="entry name" value="formyl-coa transferase, domain 3"/>
    <property type="match status" value="1"/>
</dbReference>
<dbReference type="InterPro" id="IPR023606">
    <property type="entry name" value="CoA-Trfase_III_dom_1_sf"/>
</dbReference>
<accession>A0A1H5BNL8</accession>
<name>A0A1H5BNL8_RHOJO</name>
<organism evidence="1 2">
    <name type="scientific">Rhodococcus jostii</name>
    <dbReference type="NCBI Taxonomy" id="132919"/>
    <lineage>
        <taxon>Bacteria</taxon>
        <taxon>Bacillati</taxon>
        <taxon>Actinomycetota</taxon>
        <taxon>Actinomycetes</taxon>
        <taxon>Mycobacteriales</taxon>
        <taxon>Nocardiaceae</taxon>
        <taxon>Rhodococcus</taxon>
    </lineage>
</organism>
<sequence>MSTNTSKKGPLAGLRVLELGGIGPAPFAAMMLADMGATVIRLVRGRGWDKHPILNRGRVTIEVDLKNPESIEAVRKIAQGCDAVVEGFRPGVAERLGLGPKNLHALNPALVYGRMTGWGQDGPWASAPGHDINYLSLTGGLHAIGPKDSDPVPPLNLVSDFGGGGMLLAYGIVCALTNAQKAGEGQVVDAAMVDGTSLLLAMTYGFLADGSWRDERGSNMLDGAAPFYRTYQCGDGLHMAAGCVEPQFYREFLRVLGLADDPLFADQHDRTRWEEQGVRIAALFATRTRAEWEQAFADTEACTTPVLSLSEAHRHPHMAARATLAEHDGIVQPMPAPRFSGTPACAPEPQAASAPSIEAALAEVGFSAEEASRVVAAGVLAAPDTGAFAERRLVR</sequence>
<dbReference type="Proteomes" id="UP000183407">
    <property type="component" value="Unassembled WGS sequence"/>
</dbReference>
<dbReference type="InterPro" id="IPR044855">
    <property type="entry name" value="CoA-Trfase_III_dom3_sf"/>
</dbReference>
<dbReference type="EMBL" id="FNTL01000004">
    <property type="protein sequence ID" value="SED56223.1"/>
    <property type="molecule type" value="Genomic_DNA"/>
</dbReference>
<dbReference type="Gene3D" id="3.40.50.10540">
    <property type="entry name" value="Crotonobetainyl-coa:carnitine coa-transferase, domain 1"/>
    <property type="match status" value="1"/>
</dbReference>
<gene>
    <name evidence="1" type="ORF">SAMN04490220_4841</name>
</gene>
<reference evidence="2" key="1">
    <citation type="submission" date="2016-10" db="EMBL/GenBank/DDBJ databases">
        <authorList>
            <person name="Varghese N."/>
        </authorList>
    </citation>
    <scope>NUCLEOTIDE SEQUENCE [LARGE SCALE GENOMIC DNA]</scope>
    <source>
        <strain evidence="2">DSM 44719</strain>
    </source>
</reference>
<dbReference type="PANTHER" id="PTHR48228">
    <property type="entry name" value="SUCCINYL-COA--D-CITRAMALATE COA-TRANSFERASE"/>
    <property type="match status" value="1"/>
</dbReference>